<organism evidence="2 3">
    <name type="scientific">Methylocystis bryophila</name>
    <dbReference type="NCBI Taxonomy" id="655015"/>
    <lineage>
        <taxon>Bacteria</taxon>
        <taxon>Pseudomonadati</taxon>
        <taxon>Pseudomonadota</taxon>
        <taxon>Alphaproteobacteria</taxon>
        <taxon>Hyphomicrobiales</taxon>
        <taxon>Methylocystaceae</taxon>
        <taxon>Methylocystis</taxon>
    </lineage>
</organism>
<evidence type="ECO:0000313" key="3">
    <source>
        <dbReference type="Proteomes" id="UP000193978"/>
    </source>
</evidence>
<evidence type="ECO:0000259" key="1">
    <source>
        <dbReference type="Pfam" id="PF13411"/>
    </source>
</evidence>
<reference evidence="2 3" key="1">
    <citation type="submission" date="2017-02" db="EMBL/GenBank/DDBJ databases">
        <authorList>
            <person name="Peterson S.W."/>
        </authorList>
    </citation>
    <scope>NUCLEOTIDE SEQUENCE [LARGE SCALE GENOMIC DNA]</scope>
    <source>
        <strain evidence="2 3">S285</strain>
    </source>
</reference>
<dbReference type="RefSeq" id="WP_085771020.1">
    <property type="nucleotide sequence ID" value="NZ_AP027149.1"/>
</dbReference>
<feature type="domain" description="HTH merR-type" evidence="1">
    <location>
        <begin position="12"/>
        <end position="66"/>
    </location>
</feature>
<dbReference type="GO" id="GO:0006355">
    <property type="term" value="P:regulation of DNA-templated transcription"/>
    <property type="evidence" value="ECO:0007669"/>
    <property type="project" value="InterPro"/>
</dbReference>
<gene>
    <name evidence="2" type="ORF">B1812_07415</name>
</gene>
<dbReference type="Pfam" id="PF13411">
    <property type="entry name" value="MerR_1"/>
    <property type="match status" value="1"/>
</dbReference>
<dbReference type="AlphaFoldDB" id="A0A1W6MTJ6"/>
<evidence type="ECO:0000313" key="2">
    <source>
        <dbReference type="EMBL" id="ARN80931.1"/>
    </source>
</evidence>
<dbReference type="EMBL" id="CP019948">
    <property type="protein sequence ID" value="ARN80931.1"/>
    <property type="molecule type" value="Genomic_DNA"/>
</dbReference>
<sequence length="184" mass="20464">MTISLRNTYTTFTAGEAEKITGVSATTQRDWRRRGFLDAPQGWARYELVDLCELLVMSALQERGIGPATSCNISAASALGLSFFVLSWVDAIDDRTNGEFEKLVRQRGEPRGRFFVQPSETEPSKYIIVWASGEVEFVKDILRAFSDLSSSPKYHGAIIVLDLEALAGLLIERAGRPFVSVELR</sequence>
<name>A0A1W6MTJ6_9HYPH</name>
<dbReference type="GO" id="GO:0003677">
    <property type="term" value="F:DNA binding"/>
    <property type="evidence" value="ECO:0007669"/>
    <property type="project" value="InterPro"/>
</dbReference>
<protein>
    <recommendedName>
        <fullName evidence="1">HTH merR-type domain-containing protein</fullName>
    </recommendedName>
</protein>
<dbReference type="KEGG" id="mbry:B1812_07415"/>
<keyword evidence="3" id="KW-1185">Reference proteome</keyword>
<proteinExistence type="predicted"/>
<accession>A0A1W6MTJ6</accession>
<dbReference type="InterPro" id="IPR000551">
    <property type="entry name" value="MerR-type_HTH_dom"/>
</dbReference>
<dbReference type="Proteomes" id="UP000193978">
    <property type="component" value="Chromosome"/>
</dbReference>
<dbReference type="STRING" id="655015.B1812_07415"/>